<dbReference type="Gene3D" id="2.60.40.380">
    <property type="entry name" value="Purple acid phosphatase-like, N-terminal"/>
    <property type="match status" value="1"/>
</dbReference>
<dbReference type="InterPro" id="IPR041792">
    <property type="entry name" value="MPP_PAP"/>
</dbReference>
<accession>A0AAV2IIZ3</accession>
<dbReference type="Pfam" id="PF14008">
    <property type="entry name" value="Metallophos_C"/>
    <property type="match status" value="1"/>
</dbReference>
<reference evidence="7 8" key="1">
    <citation type="submission" date="2024-04" db="EMBL/GenBank/DDBJ databases">
        <authorList>
            <consortium name="Genoscope - CEA"/>
            <person name="William W."/>
        </authorList>
    </citation>
    <scope>NUCLEOTIDE SEQUENCE [LARGE SCALE GENOMIC DNA]</scope>
</reference>
<dbReference type="Proteomes" id="UP001497497">
    <property type="component" value="Unassembled WGS sequence"/>
</dbReference>
<keyword evidence="2" id="KW-0325">Glycoprotein</keyword>
<sequence length="468" mass="53930">MKVTLFIALNVWAISSICECDATVWYEPEQTHIAVGESPDQMVIVWNTINDTKESTVLYGTNGKLTLVVNGTRHKFVDGGSEQRTQFIHKVILTGLAPDTEYSYVVGSKAYGWSNLFTFHTWPDGENWSPSLAIFGDMGNENPQSLPRMQVEAMAGMYDAILHVGDFAYDMDVDNARVGDEFMRQIEPLASRLPYMTCPGNHEQAYNFSNYKARFWMPGDHNKQMYYSFKMGPVRFISVSTEWYFFPQYGLVPIVEHFKWLEKELADANLPENRAKQPWVITFGHRPMYCSNDDNDDCTHHESLVRVGIPYIHLLGWEPLFYKYGVDVAYWAHEHSYERLWPVYNRQVMNGSVSEPYTNPKGPVHITTGSAGCKERHDKFDNIVDDWSAFRSNDYGYTQMKVYNKTHLSIQQVSDDQDGRIIDKIMIIKDAHGSYSGYPKPVVPKGDPLKKLWKQWKHYIDEAKKLLG</sequence>
<keyword evidence="3" id="KW-0378">Hydrolase</keyword>
<dbReference type="GO" id="GO:0046872">
    <property type="term" value="F:metal ion binding"/>
    <property type="evidence" value="ECO:0007669"/>
    <property type="project" value="InterPro"/>
</dbReference>
<dbReference type="GO" id="GO:0003993">
    <property type="term" value="F:acid phosphatase activity"/>
    <property type="evidence" value="ECO:0007669"/>
    <property type="project" value="UniProtKB-EC"/>
</dbReference>
<feature type="domain" description="Purple acid phosphatase N-terminal" evidence="6">
    <location>
        <begin position="28"/>
        <end position="121"/>
    </location>
</feature>
<dbReference type="Pfam" id="PF00149">
    <property type="entry name" value="Metallophos"/>
    <property type="match status" value="1"/>
</dbReference>
<keyword evidence="1 3" id="KW-0732">Signal</keyword>
<name>A0AAV2IIZ3_LYMST</name>
<dbReference type="Pfam" id="PF16656">
    <property type="entry name" value="Pur_ac_phosph_N"/>
    <property type="match status" value="1"/>
</dbReference>
<evidence type="ECO:0000259" key="4">
    <source>
        <dbReference type="Pfam" id="PF00149"/>
    </source>
</evidence>
<organism evidence="7 8">
    <name type="scientific">Lymnaea stagnalis</name>
    <name type="common">Great pond snail</name>
    <name type="synonym">Helix stagnalis</name>
    <dbReference type="NCBI Taxonomy" id="6523"/>
    <lineage>
        <taxon>Eukaryota</taxon>
        <taxon>Metazoa</taxon>
        <taxon>Spiralia</taxon>
        <taxon>Lophotrochozoa</taxon>
        <taxon>Mollusca</taxon>
        <taxon>Gastropoda</taxon>
        <taxon>Heterobranchia</taxon>
        <taxon>Euthyneura</taxon>
        <taxon>Panpulmonata</taxon>
        <taxon>Hygrophila</taxon>
        <taxon>Lymnaeoidea</taxon>
        <taxon>Lymnaeidae</taxon>
        <taxon>Lymnaea</taxon>
    </lineage>
</organism>
<comment type="similarity">
    <text evidence="3">Belongs to the metallophosphoesterase superfamily. Purple acid phosphatase family.</text>
</comment>
<evidence type="ECO:0000256" key="3">
    <source>
        <dbReference type="RuleBase" id="RU361203"/>
    </source>
</evidence>
<evidence type="ECO:0000313" key="7">
    <source>
        <dbReference type="EMBL" id="CAL1546158.1"/>
    </source>
</evidence>
<dbReference type="PANTHER" id="PTHR45867">
    <property type="entry name" value="PURPLE ACID PHOSPHATASE"/>
    <property type="match status" value="1"/>
</dbReference>
<keyword evidence="8" id="KW-1185">Reference proteome</keyword>
<dbReference type="EMBL" id="CAXITT010000780">
    <property type="protein sequence ID" value="CAL1546158.1"/>
    <property type="molecule type" value="Genomic_DNA"/>
</dbReference>
<dbReference type="PANTHER" id="PTHR45867:SF3">
    <property type="entry name" value="ACID PHOSPHATASE TYPE 7"/>
    <property type="match status" value="1"/>
</dbReference>
<feature type="domain" description="Calcineurin-like phosphoesterase" evidence="4">
    <location>
        <begin position="133"/>
        <end position="337"/>
    </location>
</feature>
<dbReference type="InterPro" id="IPR004843">
    <property type="entry name" value="Calcineurin-like_PHP"/>
</dbReference>
<dbReference type="Gene3D" id="3.60.21.10">
    <property type="match status" value="1"/>
</dbReference>
<feature type="chain" id="PRO_5043097147" description="Purple acid phosphatase" evidence="3">
    <location>
        <begin position="23"/>
        <end position="468"/>
    </location>
</feature>
<dbReference type="InterPro" id="IPR029052">
    <property type="entry name" value="Metallo-depent_PP-like"/>
</dbReference>
<evidence type="ECO:0000313" key="8">
    <source>
        <dbReference type="Proteomes" id="UP001497497"/>
    </source>
</evidence>
<protein>
    <recommendedName>
        <fullName evidence="3">Purple acid phosphatase</fullName>
        <ecNumber evidence="3">3.1.3.2</ecNumber>
    </recommendedName>
</protein>
<evidence type="ECO:0000256" key="1">
    <source>
        <dbReference type="ARBA" id="ARBA00022729"/>
    </source>
</evidence>
<dbReference type="InterPro" id="IPR008963">
    <property type="entry name" value="Purple_acid_Pase-like_N"/>
</dbReference>
<dbReference type="CDD" id="cd00839">
    <property type="entry name" value="MPP_PAPs"/>
    <property type="match status" value="1"/>
</dbReference>
<evidence type="ECO:0000259" key="5">
    <source>
        <dbReference type="Pfam" id="PF14008"/>
    </source>
</evidence>
<comment type="catalytic activity">
    <reaction evidence="3">
        <text>a phosphate monoester + H2O = an alcohol + phosphate</text>
        <dbReference type="Rhea" id="RHEA:15017"/>
        <dbReference type="ChEBI" id="CHEBI:15377"/>
        <dbReference type="ChEBI" id="CHEBI:30879"/>
        <dbReference type="ChEBI" id="CHEBI:43474"/>
        <dbReference type="ChEBI" id="CHEBI:67140"/>
        <dbReference type="EC" id="3.1.3.2"/>
    </reaction>
</comment>
<comment type="caution">
    <text evidence="7">The sequence shown here is derived from an EMBL/GenBank/DDBJ whole genome shotgun (WGS) entry which is preliminary data.</text>
</comment>
<feature type="domain" description="Purple acid phosphatase C-terminal" evidence="5">
    <location>
        <begin position="362"/>
        <end position="423"/>
    </location>
</feature>
<evidence type="ECO:0000256" key="2">
    <source>
        <dbReference type="ARBA" id="ARBA00023180"/>
    </source>
</evidence>
<feature type="signal peptide" evidence="3">
    <location>
        <begin position="1"/>
        <end position="22"/>
    </location>
</feature>
<proteinExistence type="inferred from homology"/>
<dbReference type="AlphaFoldDB" id="A0AAV2IIZ3"/>
<evidence type="ECO:0000259" key="6">
    <source>
        <dbReference type="Pfam" id="PF16656"/>
    </source>
</evidence>
<gene>
    <name evidence="7" type="ORF">GSLYS_00019535001</name>
</gene>
<dbReference type="SUPFAM" id="SSF56300">
    <property type="entry name" value="Metallo-dependent phosphatases"/>
    <property type="match status" value="1"/>
</dbReference>
<dbReference type="InterPro" id="IPR025733">
    <property type="entry name" value="PAPs_C"/>
</dbReference>
<dbReference type="SUPFAM" id="SSF49363">
    <property type="entry name" value="Purple acid phosphatase, N-terminal domain"/>
    <property type="match status" value="1"/>
</dbReference>
<dbReference type="EC" id="3.1.3.2" evidence="3"/>
<dbReference type="InterPro" id="IPR015914">
    <property type="entry name" value="PAPs_N"/>
</dbReference>